<dbReference type="PROSITE" id="PS00086">
    <property type="entry name" value="CYTOCHROME_P450"/>
    <property type="match status" value="1"/>
</dbReference>
<dbReference type="AlphaFoldDB" id="A0A9W9U1N9"/>
<dbReference type="GO" id="GO:0004497">
    <property type="term" value="F:monooxygenase activity"/>
    <property type="evidence" value="ECO:0007669"/>
    <property type="project" value="UniProtKB-KW"/>
</dbReference>
<proteinExistence type="inferred from homology"/>
<evidence type="ECO:0000256" key="1">
    <source>
        <dbReference type="ARBA" id="ARBA00001971"/>
    </source>
</evidence>
<accession>A0A9W9U1N9</accession>
<dbReference type="Proteomes" id="UP001147746">
    <property type="component" value="Unassembled WGS sequence"/>
</dbReference>
<evidence type="ECO:0000256" key="3">
    <source>
        <dbReference type="ARBA" id="ARBA00023002"/>
    </source>
</evidence>
<keyword evidence="5 6" id="KW-0349">Heme</keyword>
<dbReference type="InterPro" id="IPR001128">
    <property type="entry name" value="Cyt_P450"/>
</dbReference>
<sequence length="266" mass="30145">MSRQTASILASHHAHAGADKPRLGQTGHATVFHEMLASNLPPEELTHKRMQHESESLIGAGLETTAWTLTLGSFYTLNDPQIHARLRTELQTAIPDAEQIPSWATLETLPYLTAVVRETLRMSMGVIERLVRINRNPSQPWIYNNTQIPVDVPVSMDQYHMLMNERVFPDPTTFRPERWLDDPRGPDGIHPLTHYLTVFGRGTRMCLGLNLAYSELYIGFATLVRRHHLKLVETTVRDVAFYAENTILSPWPGTKGVRVLVESYSD</sequence>
<dbReference type="GO" id="GO:0016705">
    <property type="term" value="F:oxidoreductase activity, acting on paired donors, with incorporation or reduction of molecular oxygen"/>
    <property type="evidence" value="ECO:0007669"/>
    <property type="project" value="InterPro"/>
</dbReference>
<dbReference type="PRINTS" id="PR00385">
    <property type="entry name" value="P450"/>
</dbReference>
<keyword evidence="4 5" id="KW-0408">Iron</keyword>
<dbReference type="EMBL" id="JAPZBO010000008">
    <property type="protein sequence ID" value="KAJ5307384.1"/>
    <property type="molecule type" value="Genomic_DNA"/>
</dbReference>
<dbReference type="GO" id="GO:0020037">
    <property type="term" value="F:heme binding"/>
    <property type="evidence" value="ECO:0007669"/>
    <property type="project" value="InterPro"/>
</dbReference>
<dbReference type="Gene3D" id="1.10.630.10">
    <property type="entry name" value="Cytochrome P450"/>
    <property type="match status" value="1"/>
</dbReference>
<evidence type="ECO:0000256" key="4">
    <source>
        <dbReference type="ARBA" id="ARBA00023004"/>
    </source>
</evidence>
<gene>
    <name evidence="8" type="ORF">N7476_008040</name>
</gene>
<keyword evidence="2 5" id="KW-0479">Metal-binding</keyword>
<name>A0A9W9U1N9_9EURO</name>
<evidence type="ECO:0000256" key="5">
    <source>
        <dbReference type="PIRSR" id="PIRSR602401-1"/>
    </source>
</evidence>
<evidence type="ECO:0000313" key="8">
    <source>
        <dbReference type="EMBL" id="KAJ5307384.1"/>
    </source>
</evidence>
<dbReference type="CDD" id="cd11062">
    <property type="entry name" value="CYP58-like"/>
    <property type="match status" value="1"/>
</dbReference>
<reference evidence="8" key="1">
    <citation type="submission" date="2022-12" db="EMBL/GenBank/DDBJ databases">
        <authorList>
            <person name="Petersen C."/>
        </authorList>
    </citation>
    <scope>NUCLEOTIDE SEQUENCE</scope>
    <source>
        <strain evidence="8">IBT 21472</strain>
    </source>
</reference>
<dbReference type="Pfam" id="PF00067">
    <property type="entry name" value="p450"/>
    <property type="match status" value="1"/>
</dbReference>
<reference evidence="8" key="2">
    <citation type="journal article" date="2023" name="IMA Fungus">
        <title>Comparative genomic study of the Penicillium genus elucidates a diverse pangenome and 15 lateral gene transfer events.</title>
        <authorList>
            <person name="Petersen C."/>
            <person name="Sorensen T."/>
            <person name="Nielsen M.R."/>
            <person name="Sondergaard T.E."/>
            <person name="Sorensen J.L."/>
            <person name="Fitzpatrick D.A."/>
            <person name="Frisvad J.C."/>
            <person name="Nielsen K.L."/>
        </authorList>
    </citation>
    <scope>NUCLEOTIDE SEQUENCE</scope>
    <source>
        <strain evidence="8">IBT 21472</strain>
    </source>
</reference>
<comment type="caution">
    <text evidence="8">The sequence shown here is derived from an EMBL/GenBank/DDBJ whole genome shotgun (WGS) entry which is preliminary data.</text>
</comment>
<dbReference type="InterPro" id="IPR017972">
    <property type="entry name" value="Cyt_P450_CS"/>
</dbReference>
<evidence type="ECO:0000256" key="6">
    <source>
        <dbReference type="RuleBase" id="RU000461"/>
    </source>
</evidence>
<keyword evidence="9" id="KW-1185">Reference proteome</keyword>
<keyword evidence="6" id="KW-0503">Monooxygenase</keyword>
<dbReference type="GO" id="GO:0043386">
    <property type="term" value="P:mycotoxin biosynthetic process"/>
    <property type="evidence" value="ECO:0007669"/>
    <property type="project" value="UniProtKB-ARBA"/>
</dbReference>
<protein>
    <submittedName>
        <fullName evidence="8">Cytochrome P450</fullName>
    </submittedName>
</protein>
<dbReference type="InterPro" id="IPR050121">
    <property type="entry name" value="Cytochrome_P450_monoxygenase"/>
</dbReference>
<organism evidence="8 9">
    <name type="scientific">Penicillium atrosanguineum</name>
    <dbReference type="NCBI Taxonomy" id="1132637"/>
    <lineage>
        <taxon>Eukaryota</taxon>
        <taxon>Fungi</taxon>
        <taxon>Dikarya</taxon>
        <taxon>Ascomycota</taxon>
        <taxon>Pezizomycotina</taxon>
        <taxon>Eurotiomycetes</taxon>
        <taxon>Eurotiomycetidae</taxon>
        <taxon>Eurotiales</taxon>
        <taxon>Aspergillaceae</taxon>
        <taxon>Penicillium</taxon>
    </lineage>
</organism>
<feature type="region of interest" description="Disordered" evidence="7">
    <location>
        <begin position="1"/>
        <end position="24"/>
    </location>
</feature>
<evidence type="ECO:0000313" key="9">
    <source>
        <dbReference type="Proteomes" id="UP001147746"/>
    </source>
</evidence>
<dbReference type="InterPro" id="IPR036396">
    <property type="entry name" value="Cyt_P450_sf"/>
</dbReference>
<dbReference type="GO" id="GO:0005506">
    <property type="term" value="F:iron ion binding"/>
    <property type="evidence" value="ECO:0007669"/>
    <property type="project" value="InterPro"/>
</dbReference>
<dbReference type="PANTHER" id="PTHR24305">
    <property type="entry name" value="CYTOCHROME P450"/>
    <property type="match status" value="1"/>
</dbReference>
<dbReference type="PRINTS" id="PR00463">
    <property type="entry name" value="EP450I"/>
</dbReference>
<keyword evidence="3 6" id="KW-0560">Oxidoreductase</keyword>
<dbReference type="InterPro" id="IPR002401">
    <property type="entry name" value="Cyt_P450_E_grp-I"/>
</dbReference>
<evidence type="ECO:0000256" key="2">
    <source>
        <dbReference type="ARBA" id="ARBA00022723"/>
    </source>
</evidence>
<comment type="similarity">
    <text evidence="6">Belongs to the cytochrome P450 family.</text>
</comment>
<dbReference type="PANTHER" id="PTHR24305:SF231">
    <property type="entry name" value="P450, PUTATIVE (EUROFUNG)-RELATED"/>
    <property type="match status" value="1"/>
</dbReference>
<dbReference type="SUPFAM" id="SSF48264">
    <property type="entry name" value="Cytochrome P450"/>
    <property type="match status" value="1"/>
</dbReference>
<evidence type="ECO:0000256" key="7">
    <source>
        <dbReference type="SAM" id="MobiDB-lite"/>
    </source>
</evidence>
<comment type="cofactor">
    <cofactor evidence="1 5">
        <name>heme</name>
        <dbReference type="ChEBI" id="CHEBI:30413"/>
    </cofactor>
</comment>
<feature type="binding site" description="axial binding residue" evidence="5">
    <location>
        <position position="206"/>
    </location>
    <ligand>
        <name>heme</name>
        <dbReference type="ChEBI" id="CHEBI:30413"/>
    </ligand>
    <ligandPart>
        <name>Fe</name>
        <dbReference type="ChEBI" id="CHEBI:18248"/>
    </ligandPart>
</feature>